<accession>A0A853BQ11</accession>
<dbReference type="InterPro" id="IPR045436">
    <property type="entry name" value="DUF6507"/>
</dbReference>
<dbReference type="RefSeq" id="WP_179768656.1">
    <property type="nucleotide sequence ID" value="NZ_JACCFO010000001.1"/>
</dbReference>
<keyword evidence="2" id="KW-1185">Reference proteome</keyword>
<evidence type="ECO:0000313" key="2">
    <source>
        <dbReference type="Proteomes" id="UP000575985"/>
    </source>
</evidence>
<organism evidence="1 2">
    <name type="scientific">Streptomonospora nanhaiensis</name>
    <dbReference type="NCBI Taxonomy" id="1323731"/>
    <lineage>
        <taxon>Bacteria</taxon>
        <taxon>Bacillati</taxon>
        <taxon>Actinomycetota</taxon>
        <taxon>Actinomycetes</taxon>
        <taxon>Streptosporangiales</taxon>
        <taxon>Nocardiopsidaceae</taxon>
        <taxon>Streptomonospora</taxon>
    </lineage>
</organism>
<dbReference type="AlphaFoldDB" id="A0A853BQ11"/>
<dbReference type="EMBL" id="JACCFO010000001">
    <property type="protein sequence ID" value="NYI97273.1"/>
    <property type="molecule type" value="Genomic_DNA"/>
</dbReference>
<evidence type="ECO:0008006" key="3">
    <source>
        <dbReference type="Google" id="ProtNLM"/>
    </source>
</evidence>
<dbReference type="Proteomes" id="UP000575985">
    <property type="component" value="Unassembled WGS sequence"/>
</dbReference>
<reference evidence="1 2" key="1">
    <citation type="submission" date="2020-07" db="EMBL/GenBank/DDBJ databases">
        <title>Sequencing the genomes of 1000 actinobacteria strains.</title>
        <authorList>
            <person name="Klenk H.-P."/>
        </authorList>
    </citation>
    <scope>NUCLEOTIDE SEQUENCE [LARGE SCALE GENOMIC DNA]</scope>
    <source>
        <strain evidence="1 2">DSM 45927</strain>
    </source>
</reference>
<sequence>MSTWDLSTGDVVRVLETVAGHIGDEDGTEGLSLHARSLETAVNDANDAAASAPIGTALQEFSGHCFGLVGYMIGRGSSGVAGAGNATRHYINGNLEMAAEAQANAGSVED</sequence>
<comment type="caution">
    <text evidence="1">The sequence shown here is derived from an EMBL/GenBank/DDBJ whole genome shotgun (WGS) entry which is preliminary data.</text>
</comment>
<evidence type="ECO:0000313" key="1">
    <source>
        <dbReference type="EMBL" id="NYI97273.1"/>
    </source>
</evidence>
<dbReference type="Pfam" id="PF20117">
    <property type="entry name" value="DUF6507"/>
    <property type="match status" value="1"/>
</dbReference>
<name>A0A853BQ11_9ACTN</name>
<proteinExistence type="predicted"/>
<protein>
    <recommendedName>
        <fullName evidence="3">ESX-1 secretion-associated protein</fullName>
    </recommendedName>
</protein>
<gene>
    <name evidence="1" type="ORF">HNR12_003550</name>
</gene>